<dbReference type="Proteomes" id="UP001054945">
    <property type="component" value="Unassembled WGS sequence"/>
</dbReference>
<protein>
    <submittedName>
        <fullName evidence="1">Uncharacterized protein</fullName>
    </submittedName>
</protein>
<evidence type="ECO:0000313" key="2">
    <source>
        <dbReference type="Proteomes" id="UP001054945"/>
    </source>
</evidence>
<sequence length="86" mass="9843">MDKNLDFEAVSPTEQLQSFTNMTAKRLSYKEPVQPEAKSQITRAVPGFLIVPEEHLHEQFKPWTDGGRGPLLCARWSTVARVRFDL</sequence>
<dbReference type="AlphaFoldDB" id="A0AAV4NCP1"/>
<reference evidence="1 2" key="1">
    <citation type="submission" date="2021-06" db="EMBL/GenBank/DDBJ databases">
        <title>Caerostris extrusa draft genome.</title>
        <authorList>
            <person name="Kono N."/>
            <person name="Arakawa K."/>
        </authorList>
    </citation>
    <scope>NUCLEOTIDE SEQUENCE [LARGE SCALE GENOMIC DNA]</scope>
</reference>
<dbReference type="EMBL" id="BPLR01020694">
    <property type="protein sequence ID" value="GIX81648.1"/>
    <property type="molecule type" value="Genomic_DNA"/>
</dbReference>
<keyword evidence="2" id="KW-1185">Reference proteome</keyword>
<evidence type="ECO:0000313" key="1">
    <source>
        <dbReference type="EMBL" id="GIX81648.1"/>
    </source>
</evidence>
<name>A0AAV4NCP1_CAEEX</name>
<comment type="caution">
    <text evidence="1">The sequence shown here is derived from an EMBL/GenBank/DDBJ whole genome shotgun (WGS) entry which is preliminary data.</text>
</comment>
<accession>A0AAV4NCP1</accession>
<organism evidence="1 2">
    <name type="scientific">Caerostris extrusa</name>
    <name type="common">Bark spider</name>
    <name type="synonym">Caerostris bankana</name>
    <dbReference type="NCBI Taxonomy" id="172846"/>
    <lineage>
        <taxon>Eukaryota</taxon>
        <taxon>Metazoa</taxon>
        <taxon>Ecdysozoa</taxon>
        <taxon>Arthropoda</taxon>
        <taxon>Chelicerata</taxon>
        <taxon>Arachnida</taxon>
        <taxon>Araneae</taxon>
        <taxon>Araneomorphae</taxon>
        <taxon>Entelegynae</taxon>
        <taxon>Araneoidea</taxon>
        <taxon>Araneidae</taxon>
        <taxon>Caerostris</taxon>
    </lineage>
</organism>
<proteinExistence type="predicted"/>
<gene>
    <name evidence="1" type="ORF">CEXT_55661</name>
</gene>